<dbReference type="Gene3D" id="3.55.50.30">
    <property type="match status" value="1"/>
</dbReference>
<protein>
    <submittedName>
        <fullName evidence="15">TonB-dependent receptor domain-containing protein</fullName>
    </submittedName>
</protein>
<keyword evidence="5 11" id="KW-0812">Transmembrane</keyword>
<evidence type="ECO:0000256" key="5">
    <source>
        <dbReference type="ARBA" id="ARBA00022692"/>
    </source>
</evidence>
<dbReference type="PANTHER" id="PTHR32552">
    <property type="entry name" value="FERRICHROME IRON RECEPTOR-RELATED"/>
    <property type="match status" value="1"/>
</dbReference>
<comment type="similarity">
    <text evidence="11 12">Belongs to the TonB-dependent receptor family.</text>
</comment>
<feature type="signal peptide" evidence="13">
    <location>
        <begin position="1"/>
        <end position="20"/>
    </location>
</feature>
<evidence type="ECO:0000256" key="11">
    <source>
        <dbReference type="PROSITE-ProRule" id="PRU01360"/>
    </source>
</evidence>
<evidence type="ECO:0000256" key="12">
    <source>
        <dbReference type="RuleBase" id="RU003357"/>
    </source>
</evidence>
<keyword evidence="6" id="KW-0408">Iron</keyword>
<evidence type="ECO:0000256" key="2">
    <source>
        <dbReference type="ARBA" id="ARBA00022448"/>
    </source>
</evidence>
<evidence type="ECO:0000256" key="10">
    <source>
        <dbReference type="ARBA" id="ARBA00023237"/>
    </source>
</evidence>
<dbReference type="RefSeq" id="WP_380600991.1">
    <property type="nucleotide sequence ID" value="NZ_JBHSDU010000014.1"/>
</dbReference>
<keyword evidence="4" id="KW-0410">Iron transport</keyword>
<keyword evidence="16" id="KW-1185">Reference proteome</keyword>
<comment type="caution">
    <text evidence="15">The sequence shown here is derived from an EMBL/GenBank/DDBJ whole genome shotgun (WGS) entry which is preliminary data.</text>
</comment>
<evidence type="ECO:0000256" key="3">
    <source>
        <dbReference type="ARBA" id="ARBA00022452"/>
    </source>
</evidence>
<evidence type="ECO:0000313" key="15">
    <source>
        <dbReference type="EMBL" id="MFC4311978.1"/>
    </source>
</evidence>
<keyword evidence="9 11" id="KW-0472">Membrane</keyword>
<evidence type="ECO:0000256" key="9">
    <source>
        <dbReference type="ARBA" id="ARBA00023136"/>
    </source>
</evidence>
<keyword evidence="13" id="KW-0732">Signal</keyword>
<dbReference type="InterPro" id="IPR039426">
    <property type="entry name" value="TonB-dep_rcpt-like"/>
</dbReference>
<gene>
    <name evidence="15" type="ORF">ACFPN2_23045</name>
</gene>
<dbReference type="PROSITE" id="PS52016">
    <property type="entry name" value="TONB_DEPENDENT_REC_3"/>
    <property type="match status" value="1"/>
</dbReference>
<dbReference type="Gene3D" id="2.40.170.20">
    <property type="entry name" value="TonB-dependent receptor, beta-barrel domain"/>
    <property type="match status" value="1"/>
</dbReference>
<evidence type="ECO:0000313" key="16">
    <source>
        <dbReference type="Proteomes" id="UP001595904"/>
    </source>
</evidence>
<feature type="domain" description="Secretin/TonB short N-terminal" evidence="14">
    <location>
        <begin position="51"/>
        <end position="102"/>
    </location>
</feature>
<dbReference type="SUPFAM" id="SSF56935">
    <property type="entry name" value="Porins"/>
    <property type="match status" value="1"/>
</dbReference>
<evidence type="ECO:0000256" key="4">
    <source>
        <dbReference type="ARBA" id="ARBA00022496"/>
    </source>
</evidence>
<dbReference type="Proteomes" id="UP001595904">
    <property type="component" value="Unassembled WGS sequence"/>
</dbReference>
<dbReference type="InterPro" id="IPR011662">
    <property type="entry name" value="Secretin/TonB_short_N"/>
</dbReference>
<evidence type="ECO:0000259" key="14">
    <source>
        <dbReference type="SMART" id="SM00965"/>
    </source>
</evidence>
<keyword evidence="10 11" id="KW-0998">Cell outer membrane</keyword>
<keyword evidence="15" id="KW-0675">Receptor</keyword>
<keyword evidence="3 11" id="KW-1134">Transmembrane beta strand</keyword>
<dbReference type="Pfam" id="PF07660">
    <property type="entry name" value="STN"/>
    <property type="match status" value="1"/>
</dbReference>
<name>A0ABV8SZB1_9GAMM</name>
<feature type="chain" id="PRO_5045613373" evidence="13">
    <location>
        <begin position="21"/>
        <end position="902"/>
    </location>
</feature>
<keyword evidence="8 12" id="KW-0798">TonB box</keyword>
<accession>A0ABV8SZB1</accession>
<keyword evidence="2 11" id="KW-0813">Transport</keyword>
<sequence>MRVMVCAALMCCATVGLASAQNAHAMMRKPTNISAQPLRPALQLLSKERDIQVVYRTDVVADLRTAGAVGDLTSEEALHQLLKGTGLTWRYLDEKTVTIVPIVSASPLRIGARIDSDEVSLAQNRAQAGAASPSDEAAGLEEIVVTATRRTTTLQDTPINIAAVTGAQIEREGLRTLSEATRAIPGINVIDQGGRGGSQIVVRGLNAEPLANNDNSNDGGGTVATYLGETPVFMELKLNDMERVEVLLGPQGTLYGAGTLGGAIRYIPRRPSFTETSVEVRGATYRYSAASTQSFDGGATVNLPLSDKLAFRASADRLDDSGFIDQRYVLREPGNSLSSAFGSPEAIAENFRRKRDVNYEKTWSGRVAARWAPADAVDLNLTYYFQNQEVGGRQSSSHRLDSLPVSFGNYESALRVLEPAERDNQLLTLEGTFDVGFAELTSATSYSEYSSHSQRDQTDLAIELGFGYELFPGLVNFTDEQIEEKRVNQELRLVSKGEGPLSWTVGAFYNRFKRAIDYVELTPGLHEFFDFAVGDDRDYLSIDRSEREEYAFYGELSYQLTDAWSVTIGGRYYNYDLRLASAATFPPFPATGPQFNFSNAGQKDDGVLGKLNASYRVSADTLAYGTISQGYRGGSSNALTLCPVPLPPDTFVCGQPSELFYTPDKTTNYELGLKSQWLDRRITLNSAVFYIDWKDVQLGSSTQVGAVGITVNGEGASSRGAEFNLDAKVTSKLRLEGSYAYTDAQLDERSPRLIRTIVPPGFAAVYIDGDAGDRLPGSARHRGSIAASYVEPISASFDLDLGWRTVFSGDVLSMAGARGDSVTLPSYSISYARIGLTDTRNQFSVTVYADNVFNKFVEVSERGTPLFNQVVADVFGDPVYDRRFSTGVLPPRLVGLRFTKAF</sequence>
<dbReference type="Pfam" id="PF00593">
    <property type="entry name" value="TonB_dep_Rec_b-barrel"/>
    <property type="match status" value="1"/>
</dbReference>
<dbReference type="CDD" id="cd01347">
    <property type="entry name" value="ligand_gated_channel"/>
    <property type="match status" value="1"/>
</dbReference>
<dbReference type="Pfam" id="PF07715">
    <property type="entry name" value="Plug"/>
    <property type="match status" value="1"/>
</dbReference>
<dbReference type="EMBL" id="JBHSDU010000014">
    <property type="protein sequence ID" value="MFC4311978.1"/>
    <property type="molecule type" value="Genomic_DNA"/>
</dbReference>
<dbReference type="InterPro" id="IPR000531">
    <property type="entry name" value="Beta-barrel_TonB"/>
</dbReference>
<evidence type="ECO:0000256" key="6">
    <source>
        <dbReference type="ARBA" id="ARBA00023004"/>
    </source>
</evidence>
<keyword evidence="7" id="KW-0406">Ion transport</keyword>
<proteinExistence type="inferred from homology"/>
<evidence type="ECO:0000256" key="8">
    <source>
        <dbReference type="ARBA" id="ARBA00023077"/>
    </source>
</evidence>
<evidence type="ECO:0000256" key="1">
    <source>
        <dbReference type="ARBA" id="ARBA00004571"/>
    </source>
</evidence>
<dbReference type="InterPro" id="IPR036942">
    <property type="entry name" value="Beta-barrel_TonB_sf"/>
</dbReference>
<evidence type="ECO:0000256" key="7">
    <source>
        <dbReference type="ARBA" id="ARBA00023065"/>
    </source>
</evidence>
<dbReference type="PANTHER" id="PTHR32552:SF81">
    <property type="entry name" value="TONB-DEPENDENT OUTER MEMBRANE RECEPTOR"/>
    <property type="match status" value="1"/>
</dbReference>
<reference evidence="16" key="1">
    <citation type="journal article" date="2019" name="Int. J. Syst. Evol. Microbiol.">
        <title>The Global Catalogue of Microorganisms (GCM) 10K type strain sequencing project: providing services to taxonomists for standard genome sequencing and annotation.</title>
        <authorList>
            <consortium name="The Broad Institute Genomics Platform"/>
            <consortium name="The Broad Institute Genome Sequencing Center for Infectious Disease"/>
            <person name="Wu L."/>
            <person name="Ma J."/>
        </authorList>
    </citation>
    <scope>NUCLEOTIDE SEQUENCE [LARGE SCALE GENOMIC DNA]</scope>
    <source>
        <strain evidence="16">CGMCC 1.10759</strain>
    </source>
</reference>
<dbReference type="SMART" id="SM00965">
    <property type="entry name" value="STN"/>
    <property type="match status" value="1"/>
</dbReference>
<organism evidence="15 16">
    <name type="scientific">Steroidobacter flavus</name>
    <dbReference type="NCBI Taxonomy" id="1842136"/>
    <lineage>
        <taxon>Bacteria</taxon>
        <taxon>Pseudomonadati</taxon>
        <taxon>Pseudomonadota</taxon>
        <taxon>Gammaproteobacteria</taxon>
        <taxon>Steroidobacterales</taxon>
        <taxon>Steroidobacteraceae</taxon>
        <taxon>Steroidobacter</taxon>
    </lineage>
</organism>
<evidence type="ECO:0000256" key="13">
    <source>
        <dbReference type="SAM" id="SignalP"/>
    </source>
</evidence>
<dbReference type="InterPro" id="IPR012910">
    <property type="entry name" value="Plug_dom"/>
</dbReference>
<comment type="subcellular location">
    <subcellularLocation>
        <location evidence="1 11">Cell outer membrane</location>
        <topology evidence="1 11">Multi-pass membrane protein</topology>
    </subcellularLocation>
</comment>